<dbReference type="Proteomes" id="UP001291623">
    <property type="component" value="Unassembled WGS sequence"/>
</dbReference>
<evidence type="ECO:0000256" key="1">
    <source>
        <dbReference type="SAM" id="MobiDB-lite"/>
    </source>
</evidence>
<feature type="compositionally biased region" description="Low complexity" evidence="1">
    <location>
        <begin position="100"/>
        <end position="111"/>
    </location>
</feature>
<organism evidence="2 3">
    <name type="scientific">Anisodus tanguticus</name>
    <dbReference type="NCBI Taxonomy" id="243964"/>
    <lineage>
        <taxon>Eukaryota</taxon>
        <taxon>Viridiplantae</taxon>
        <taxon>Streptophyta</taxon>
        <taxon>Embryophyta</taxon>
        <taxon>Tracheophyta</taxon>
        <taxon>Spermatophyta</taxon>
        <taxon>Magnoliopsida</taxon>
        <taxon>eudicotyledons</taxon>
        <taxon>Gunneridae</taxon>
        <taxon>Pentapetalae</taxon>
        <taxon>asterids</taxon>
        <taxon>lamiids</taxon>
        <taxon>Solanales</taxon>
        <taxon>Solanaceae</taxon>
        <taxon>Solanoideae</taxon>
        <taxon>Hyoscyameae</taxon>
        <taxon>Anisodus</taxon>
    </lineage>
</organism>
<gene>
    <name evidence="2" type="ORF">RND71_027383</name>
</gene>
<protein>
    <submittedName>
        <fullName evidence="2">Uncharacterized protein</fullName>
    </submittedName>
</protein>
<dbReference type="AlphaFoldDB" id="A0AAE1V8Z5"/>
<evidence type="ECO:0000313" key="3">
    <source>
        <dbReference type="Proteomes" id="UP001291623"/>
    </source>
</evidence>
<dbReference type="EMBL" id="JAVYJV010000015">
    <property type="protein sequence ID" value="KAK4351865.1"/>
    <property type="molecule type" value="Genomic_DNA"/>
</dbReference>
<proteinExistence type="predicted"/>
<name>A0AAE1V8Z5_9SOLA</name>
<keyword evidence="3" id="KW-1185">Reference proteome</keyword>
<reference evidence="2" key="1">
    <citation type="submission" date="2023-12" db="EMBL/GenBank/DDBJ databases">
        <title>Genome assembly of Anisodus tanguticus.</title>
        <authorList>
            <person name="Wang Y.-J."/>
        </authorList>
    </citation>
    <scope>NUCLEOTIDE SEQUENCE</scope>
    <source>
        <strain evidence="2">KB-2021</strain>
        <tissue evidence="2">Leaf</tissue>
    </source>
</reference>
<feature type="region of interest" description="Disordered" evidence="1">
    <location>
        <begin position="30"/>
        <end position="114"/>
    </location>
</feature>
<sequence length="176" mass="19369">MCQPDYSCEFLANISYTSFSNSIPPSFVDLETTSNNESPSPRKSVPKQPRRNGGVVIRDCSEEESHRTRVLISAEEEEEIEGPQLTRRRRPQKAFDNPFHIGGSSSSAHASTHPQDPLSVVLKAKISPVKATGDFYVDAAVEEMVGDNPSIETNLIDDSEATTEIIPEGVLLKYFG</sequence>
<accession>A0AAE1V8Z5</accession>
<comment type="caution">
    <text evidence="2">The sequence shown here is derived from an EMBL/GenBank/DDBJ whole genome shotgun (WGS) entry which is preliminary data.</text>
</comment>
<feature type="compositionally biased region" description="Polar residues" evidence="1">
    <location>
        <begin position="31"/>
        <end position="41"/>
    </location>
</feature>
<evidence type="ECO:0000313" key="2">
    <source>
        <dbReference type="EMBL" id="KAK4351865.1"/>
    </source>
</evidence>